<accession>A0ABU8JD14</accession>
<gene>
    <name evidence="2" type="ORF">WAT24_11895</name>
</gene>
<comment type="caution">
    <text evidence="2">The sequence shown here is derived from an EMBL/GenBank/DDBJ whole genome shotgun (WGS) entry which is preliminary data.</text>
</comment>
<feature type="compositionally biased region" description="Basic and acidic residues" evidence="1">
    <location>
        <begin position="20"/>
        <end position="37"/>
    </location>
</feature>
<protein>
    <recommendedName>
        <fullName evidence="4">Toxin co-regulated pilus biosynthesis protein Q C-terminal domain-containing protein</fullName>
    </recommendedName>
</protein>
<feature type="compositionally biased region" description="Basic and acidic residues" evidence="1">
    <location>
        <begin position="45"/>
        <end position="54"/>
    </location>
</feature>
<name>A0ABU8JD14_9GAMM</name>
<dbReference type="Proteomes" id="UP001381174">
    <property type="component" value="Unassembled WGS sequence"/>
</dbReference>
<keyword evidence="3" id="KW-1185">Reference proteome</keyword>
<proteinExistence type="predicted"/>
<organism evidence="2 3">
    <name type="scientific">Fulvimonas yonginensis</name>
    <dbReference type="NCBI Taxonomy" id="1495200"/>
    <lineage>
        <taxon>Bacteria</taxon>
        <taxon>Pseudomonadati</taxon>
        <taxon>Pseudomonadota</taxon>
        <taxon>Gammaproteobacteria</taxon>
        <taxon>Lysobacterales</taxon>
        <taxon>Rhodanobacteraceae</taxon>
        <taxon>Fulvimonas</taxon>
    </lineage>
</organism>
<dbReference type="EMBL" id="JBBBNY010000008">
    <property type="protein sequence ID" value="MEI7037462.1"/>
    <property type="molecule type" value="Genomic_DNA"/>
</dbReference>
<evidence type="ECO:0000313" key="2">
    <source>
        <dbReference type="EMBL" id="MEI7037462.1"/>
    </source>
</evidence>
<evidence type="ECO:0000313" key="3">
    <source>
        <dbReference type="Proteomes" id="UP001381174"/>
    </source>
</evidence>
<reference evidence="2 3" key="1">
    <citation type="journal article" date="2014" name="Int. J. Syst. Evol. Microbiol.">
        <title>Fulvimonas yonginensis sp. nov., isolated from greenhouse soil, and emended description of the genus Fulvimonas.</title>
        <authorList>
            <person name="Ahn J.H."/>
            <person name="Kim S.J."/>
            <person name="Weon H.Y."/>
            <person name="Hong S.B."/>
            <person name="Seok S.J."/>
            <person name="Kwon S.W."/>
        </authorList>
    </citation>
    <scope>NUCLEOTIDE SEQUENCE [LARGE SCALE GENOMIC DNA]</scope>
    <source>
        <strain evidence="2 3">KACC 16952</strain>
    </source>
</reference>
<dbReference type="RefSeq" id="WP_336808092.1">
    <property type="nucleotide sequence ID" value="NZ_JBBBNY010000008.1"/>
</dbReference>
<sequence>MTRIDLHPAHAQPTPARTAGKPDAHHPESKDFLEHVRAGTPAMPDQERQPDRRMPTPMSARFGQVAPGSDPGIGPSQAPWQEPGRLAASIPLVDAISPAPAEPNLALQVAHHAPVVAEEGIRARVFEQHWFANGYLSFIDAADSRMAGPGGRAVVAGAGCAPVVEAPGPVPSSSLTSQEGVDAESGMPWPVMIEGSDRAITAPESSVQRLARVLGPLISAGQPWPERLLRLSQKPGGKATMWVRDYGLVPQAIDPLVAHLRRVAAGEGIELERVMVNGVVAWRADSRGES</sequence>
<evidence type="ECO:0000256" key="1">
    <source>
        <dbReference type="SAM" id="MobiDB-lite"/>
    </source>
</evidence>
<evidence type="ECO:0008006" key="4">
    <source>
        <dbReference type="Google" id="ProtNLM"/>
    </source>
</evidence>
<feature type="region of interest" description="Disordered" evidence="1">
    <location>
        <begin position="1"/>
        <end position="75"/>
    </location>
</feature>